<dbReference type="InterPro" id="IPR007497">
    <property type="entry name" value="SIMPL/DUF541"/>
</dbReference>
<accession>A0A4P2VW26</accession>
<gene>
    <name evidence="1" type="ORF">JCM31447_22350</name>
</gene>
<dbReference type="Proteomes" id="UP000291236">
    <property type="component" value="Chromosome"/>
</dbReference>
<evidence type="ECO:0000313" key="1">
    <source>
        <dbReference type="EMBL" id="BBH53785.1"/>
    </source>
</evidence>
<sequence>MSSNTFPSIILSLGIVTASFLLGKSFENYQNFGRFVDVKGLDEKIVKSNIATWNLSFTSANNDLKKIYSDISSSQQKIIHFLKKQGFDDKEIEIQSISITDSKAQSYSNENANAPRYSANSQITLTTNKVDLASLATQKTGELVESGVVLSNSYMRYAYTELNSIKPEMLTRATANAREAANSFAQNSNSSVGKIRKANQGVFSITAANSNDQYGDEGSILKKVRVVTSVEFFIN</sequence>
<dbReference type="PANTHER" id="PTHR34387:SF2">
    <property type="entry name" value="SLR1258 PROTEIN"/>
    <property type="match status" value="1"/>
</dbReference>
<organism evidence="1 2">
    <name type="scientific">Fluviispira sanaruensis</name>
    <dbReference type="NCBI Taxonomy" id="2493639"/>
    <lineage>
        <taxon>Bacteria</taxon>
        <taxon>Pseudomonadati</taxon>
        <taxon>Bdellovibrionota</taxon>
        <taxon>Oligoflexia</taxon>
        <taxon>Silvanigrellales</taxon>
        <taxon>Silvanigrellaceae</taxon>
        <taxon>Fluviispira</taxon>
    </lineage>
</organism>
<dbReference type="Pfam" id="PF04402">
    <property type="entry name" value="SIMPL"/>
    <property type="match status" value="1"/>
</dbReference>
<evidence type="ECO:0008006" key="3">
    <source>
        <dbReference type="Google" id="ProtNLM"/>
    </source>
</evidence>
<dbReference type="EMBL" id="AP019368">
    <property type="protein sequence ID" value="BBH53785.1"/>
    <property type="molecule type" value="Genomic_DNA"/>
</dbReference>
<dbReference type="RefSeq" id="WP_130610341.1">
    <property type="nucleotide sequence ID" value="NZ_AP019368.1"/>
</dbReference>
<keyword evidence="2" id="KW-1185">Reference proteome</keyword>
<dbReference type="PIRSF" id="PIRSF029033">
    <property type="entry name" value="UCP029033"/>
    <property type="match status" value="1"/>
</dbReference>
<dbReference type="GO" id="GO:0006974">
    <property type="term" value="P:DNA damage response"/>
    <property type="evidence" value="ECO:0007669"/>
    <property type="project" value="TreeGrafter"/>
</dbReference>
<dbReference type="PANTHER" id="PTHR34387">
    <property type="entry name" value="SLR1258 PROTEIN"/>
    <property type="match status" value="1"/>
</dbReference>
<name>A0A4P2VW26_FLUSA</name>
<dbReference type="Gene3D" id="3.30.70.2970">
    <property type="entry name" value="Protein of unknown function (DUF541), domain 2"/>
    <property type="match status" value="1"/>
</dbReference>
<dbReference type="OrthoDB" id="9806540at2"/>
<evidence type="ECO:0000313" key="2">
    <source>
        <dbReference type="Proteomes" id="UP000291236"/>
    </source>
</evidence>
<dbReference type="KEGG" id="sbf:JCM31447_22350"/>
<protein>
    <recommendedName>
        <fullName evidence="3">SIMPL domain-containing protein</fullName>
    </recommendedName>
</protein>
<dbReference type="InterPro" id="IPR052022">
    <property type="entry name" value="26kDa_periplasmic_antigen"/>
</dbReference>
<proteinExistence type="predicted"/>
<reference evidence="1 2" key="1">
    <citation type="submission" date="2018-12" db="EMBL/GenBank/DDBJ databases">
        <title>Rubrispira sanarue gen. nov., sp., nov., a member of the order Silvanigrellales, isolated from a brackish lake in Hamamatsu Japan.</title>
        <authorList>
            <person name="Maejima Y."/>
            <person name="Iino T."/>
            <person name="Muraguchi Y."/>
            <person name="Fukuda K."/>
            <person name="Nojiri H."/>
            <person name="Ohkuma M."/>
            <person name="Moriuchi R."/>
            <person name="Dohra H."/>
            <person name="Kimbara K."/>
            <person name="Shintani M."/>
        </authorList>
    </citation>
    <scope>NUCLEOTIDE SEQUENCE [LARGE SCALE GENOMIC DNA]</scope>
    <source>
        <strain evidence="1 2">RF1110005</strain>
    </source>
</reference>
<dbReference type="AlphaFoldDB" id="A0A4P2VW26"/>
<dbReference type="InterPro" id="IPR016907">
    <property type="entry name" value="UCP029033"/>
</dbReference>